<evidence type="ECO:0000313" key="11">
    <source>
        <dbReference type="Proteomes" id="UP000198379"/>
    </source>
</evidence>
<feature type="non-terminal residue" evidence="10">
    <location>
        <position position="1792"/>
    </location>
</feature>
<dbReference type="PANTHER" id="PTHR23282">
    <property type="entry name" value="APICAL ENDOSOMAL GLYCOPROTEIN PRECURSOR"/>
    <property type="match status" value="1"/>
</dbReference>
<dbReference type="PROSITE" id="PS50060">
    <property type="entry name" value="MAM_2"/>
    <property type="match status" value="1"/>
</dbReference>
<dbReference type="Pfam" id="PF22544">
    <property type="entry name" value="HYDIN_VesB_CFA65-like_Ig"/>
    <property type="match status" value="1"/>
</dbReference>
<keyword evidence="7" id="KW-0966">Cell projection</keyword>
<dbReference type="Pfam" id="PF26628">
    <property type="entry name" value="DUF8202"/>
    <property type="match status" value="1"/>
</dbReference>
<evidence type="ECO:0000256" key="8">
    <source>
        <dbReference type="SAM" id="MobiDB-lite"/>
    </source>
</evidence>
<dbReference type="Gene3D" id="2.60.40.10">
    <property type="entry name" value="Immunoglobulins"/>
    <property type="match status" value="3"/>
</dbReference>
<feature type="region of interest" description="Disordered" evidence="8">
    <location>
        <begin position="64"/>
        <end position="89"/>
    </location>
</feature>
<evidence type="ECO:0000259" key="9">
    <source>
        <dbReference type="PROSITE" id="PS50060"/>
    </source>
</evidence>
<protein>
    <submittedName>
        <fullName evidence="10">MAM domain-containing protein, meprin/A5/mu</fullName>
    </submittedName>
</protein>
<dbReference type="GO" id="GO:0016020">
    <property type="term" value="C:membrane"/>
    <property type="evidence" value="ECO:0007669"/>
    <property type="project" value="InterPro"/>
</dbReference>
<dbReference type="Proteomes" id="UP000198379">
    <property type="component" value="Unassembled WGS sequence"/>
</dbReference>
<evidence type="ECO:0000256" key="6">
    <source>
        <dbReference type="ARBA" id="ARBA00023157"/>
    </source>
</evidence>
<dbReference type="Pfam" id="PF00629">
    <property type="entry name" value="MAM"/>
    <property type="match status" value="1"/>
</dbReference>
<evidence type="ECO:0000256" key="4">
    <source>
        <dbReference type="ARBA" id="ARBA00022729"/>
    </source>
</evidence>
<evidence type="ECO:0000256" key="7">
    <source>
        <dbReference type="ARBA" id="ARBA00023273"/>
    </source>
</evidence>
<reference evidence="10 11" key="1">
    <citation type="submission" date="2017-06" db="EMBL/GenBank/DDBJ databases">
        <authorList>
            <person name="Kim H.J."/>
            <person name="Triplett B.A."/>
        </authorList>
    </citation>
    <scope>NUCLEOTIDE SEQUENCE [LARGE SCALE GENOMIC DNA]</scope>
    <source>
        <strain evidence="10 11">DSM 25597</strain>
    </source>
</reference>
<keyword evidence="3" id="KW-0963">Cytoplasm</keyword>
<name>A0A239EE30_9FLAO</name>
<keyword evidence="11" id="KW-1185">Reference proteome</keyword>
<dbReference type="PROSITE" id="PS50194">
    <property type="entry name" value="FILAMIN_REPEAT"/>
    <property type="match status" value="1"/>
</dbReference>
<dbReference type="PANTHER" id="PTHR23282:SF101">
    <property type="entry name" value="MAM DOMAIN-CONTAINING PROTEIN"/>
    <property type="match status" value="1"/>
</dbReference>
<dbReference type="RefSeq" id="WP_089374118.1">
    <property type="nucleotide sequence ID" value="NZ_FZNY01000017.1"/>
</dbReference>
<feature type="domain" description="MAM" evidence="9">
    <location>
        <begin position="51"/>
        <end position="220"/>
    </location>
</feature>
<dbReference type="InterPro" id="IPR058515">
    <property type="entry name" value="DUF8202"/>
</dbReference>
<evidence type="ECO:0000256" key="2">
    <source>
        <dbReference type="ARBA" id="ARBA00004496"/>
    </source>
</evidence>
<dbReference type="SUPFAM" id="SSF49899">
    <property type="entry name" value="Concanavalin A-like lectins/glucanases"/>
    <property type="match status" value="2"/>
</dbReference>
<keyword evidence="4" id="KW-0732">Signal</keyword>
<feature type="compositionally biased region" description="Polar residues" evidence="8">
    <location>
        <begin position="75"/>
        <end position="85"/>
    </location>
</feature>
<dbReference type="InterPro" id="IPR017868">
    <property type="entry name" value="Filamin/ABP280_repeat-like"/>
</dbReference>
<dbReference type="InterPro" id="IPR053879">
    <property type="entry name" value="HYDIN_VesB_CFA65-like_Ig"/>
</dbReference>
<dbReference type="InterPro" id="IPR051560">
    <property type="entry name" value="MAM_domain-containing"/>
</dbReference>
<dbReference type="InterPro" id="IPR000998">
    <property type="entry name" value="MAM_dom"/>
</dbReference>
<dbReference type="GO" id="GO:0005975">
    <property type="term" value="P:carbohydrate metabolic process"/>
    <property type="evidence" value="ECO:0007669"/>
    <property type="project" value="UniProtKB-ARBA"/>
</dbReference>
<dbReference type="SMART" id="SM00560">
    <property type="entry name" value="LamGL"/>
    <property type="match status" value="1"/>
</dbReference>
<comment type="subcellular location">
    <subcellularLocation>
        <location evidence="1">Cell projection</location>
        <location evidence="1">Cilium</location>
    </subcellularLocation>
    <subcellularLocation>
        <location evidence="2">Cytoplasm</location>
    </subcellularLocation>
</comment>
<evidence type="ECO:0000256" key="3">
    <source>
        <dbReference type="ARBA" id="ARBA00022490"/>
    </source>
</evidence>
<dbReference type="SMART" id="SM00137">
    <property type="entry name" value="MAM"/>
    <property type="match status" value="1"/>
</dbReference>
<dbReference type="EMBL" id="FZNY01000017">
    <property type="protein sequence ID" value="SNS42142.1"/>
    <property type="molecule type" value="Genomic_DNA"/>
</dbReference>
<dbReference type="OrthoDB" id="2582440at2"/>
<evidence type="ECO:0000256" key="5">
    <source>
        <dbReference type="ARBA" id="ARBA00023069"/>
    </source>
</evidence>
<evidence type="ECO:0000313" key="10">
    <source>
        <dbReference type="EMBL" id="SNS42142.1"/>
    </source>
</evidence>
<evidence type="ECO:0000256" key="1">
    <source>
        <dbReference type="ARBA" id="ARBA00004138"/>
    </source>
</evidence>
<dbReference type="Gene3D" id="2.60.120.260">
    <property type="entry name" value="Galactose-binding domain-like"/>
    <property type="match status" value="1"/>
</dbReference>
<dbReference type="NCBIfam" id="NF012200">
    <property type="entry name" value="choice_anch_D"/>
    <property type="match status" value="3"/>
</dbReference>
<accession>A0A239EE30</accession>
<sequence>MKTITYRRITILLRLFTFFLLFPFTIHATIEREENNISFACTGTVIDTFPYTESFETGNFDFTQNTDDDGDWTRDNNGTPSNNTGPDDASDGNFYLFTEASTSGQGAMGFNASAILTSPCFDFTGVGGATFNFDYHMYGNAIGQISVEVSDDGGVNWNVLQVISGQQQTSGSAPWITSSINLNAYVGNTINVRIVGTTGSSFSGDMAIDNVEVTVTPVNPEINITGLGNDIVSGDVTPTVADGTDFGDITLGLSNSSTFFIENSGILELLLTDPNPYITITGTNAGDFSIATIPTTPIAPVNGSTPFAIGFTPSAIGDRFATISIASNDSDENPYVFDIMGTGVAPSSEINVSGLGNAIMSGDVIPSVFDGTDFGFTTLGTSVSSDFVIINSGLLGLDLTNASPYVNLIGADASQFSISVIPNNTISNNGGTTQFQITYTPVSVGVHTVTVSIVNNDPDENPFVFDITGEAVVTFVPEIEITGNAVEIVNGDMIPDVSDATDYGTISLGTKKNVAFTINNVGSGALTLSGPPPYLTITGTDASQFSIQTEPSSSIAASAATVFQIQYNPFGLGTHTATVTVVSDDSDEPNYSFTITGTAIENENPLETPYYANFDTSDDNWVASNPGGGSIWTHGTNAVEVGTEGDYWYTDTYDDYASNSDTYVTSPIIDLSGYQNLTFKIDIRYDTDGDTGGDDGMNIEYSPDGGATWFVLGAYADPQVDNWYNGDNVDALGNGIDGWAGFSFDIVSATKSDFIQASVDLPVELVNNPVARFRVHFASDNSQNDNGVNFDNVFVLGDPIVSDDPIEGPAGVYTNLKLWLKTTEGVGGASNAGQLAAWEDQALDNNATRGDSGQQPIYYDDINENINYNPVVSFNDVIDSELKGKGGFNTQDYWIVMQADGSVNSSSPIKGVIAGRVSRDQFSEDGTGLWINPGSLRFSGVDNIVSHMVGATSASASDIGDGSYGRAYTSSTDSYDNEPIILNVKVNNAGDQTEIYKNGIRIDNYTGKTTGSPSEDLPYINVTNSSYILGVGRITVGGTNYDSHFNGKMSEVISYANPLTIFDQEKIQSYLAIKYGITLHDTNSTSITRLGDQNYIDSDGSTIWNVAAHTGYNYDIAGIGRDITSGLNQKQSISVNSGAIVTMGLTEVYNTNNENIANNTNTIVDKNFLMWGNDNKSLNAAASIIVDLSDGIAGLNTVVDITSVERSWKVVETGTVGRVKVSVPEIALSATLDPPGSFFMFISDTPTFNPSSEYRIMLPNGDNVEAEYDFEGTKYITFGYAPDYVFDRSITFNGTTDYMDAQDYLDIEGDFTISTWIKHSSQDYTVLSKNDPAFNEGYELKINTDRTVSMIWKNGSTQSITSSTQIPNNEWHQIAVSYDGSSASLYIDGVLDVQAPLTAPVTNNEKFLIAAGRGSTPADFYEGTIDEVRVWDAALTANQIRFIMNQEILENTNLMVMGEIIPATISKNDIDAIPWDSLDGYFPMTTYAFTNVKGASNNTVVAAIKNLKTVDFQTAPLPYVSQANGNWTNPATWENGTGFQIPNATSIVDNTVRVDWNIVQTAHNVTTQENNTVLALDVQTDELSIENDSKIEVSHYLKLDGVLDLVGESQLIQTENSDLDATSTGSLEKDQQGTADTYSYNIWAAPVSTINGTQINTNYTVASMMKDGTNPNNPLNMSFTGGLNGAATTPITISSFWMFKYGNGIEQFQPIGSTGNVSVGEGYTMKGPGSGAITDPQNYVFVGKPNNSTDAEEIIVPAIADRDYMVGNPFPSALDANDFINDNPHLDGTLYF</sequence>
<keyword evidence="5" id="KW-0969">Cilium</keyword>
<keyword evidence="6" id="KW-1015">Disulfide bond</keyword>
<dbReference type="CDD" id="cd06263">
    <property type="entry name" value="MAM"/>
    <property type="match status" value="1"/>
</dbReference>
<dbReference type="InterPro" id="IPR013783">
    <property type="entry name" value="Ig-like_fold"/>
</dbReference>
<gene>
    <name evidence="10" type="ORF">SAMN06265376_1172</name>
</gene>
<dbReference type="InterPro" id="IPR013320">
    <property type="entry name" value="ConA-like_dom_sf"/>
</dbReference>
<proteinExistence type="predicted"/>
<organism evidence="10 11">
    <name type="scientific">Dokdonia pacifica</name>
    <dbReference type="NCBI Taxonomy" id="1627892"/>
    <lineage>
        <taxon>Bacteria</taxon>
        <taxon>Pseudomonadati</taxon>
        <taxon>Bacteroidota</taxon>
        <taxon>Flavobacteriia</taxon>
        <taxon>Flavobacteriales</taxon>
        <taxon>Flavobacteriaceae</taxon>
        <taxon>Dokdonia</taxon>
    </lineage>
</organism>
<dbReference type="GO" id="GO:0005737">
    <property type="term" value="C:cytoplasm"/>
    <property type="evidence" value="ECO:0007669"/>
    <property type="project" value="UniProtKB-SubCell"/>
</dbReference>
<dbReference type="Gene3D" id="2.60.120.200">
    <property type="match status" value="2"/>
</dbReference>
<dbReference type="InterPro" id="IPR006558">
    <property type="entry name" value="LamG-like"/>
</dbReference>
<dbReference type="GO" id="GO:0004553">
    <property type="term" value="F:hydrolase activity, hydrolyzing O-glycosyl compounds"/>
    <property type="evidence" value="ECO:0007669"/>
    <property type="project" value="UniProtKB-ARBA"/>
</dbReference>
<dbReference type="Pfam" id="PF13385">
    <property type="entry name" value="Laminin_G_3"/>
    <property type="match status" value="1"/>
</dbReference>